<name>A0ABZ2Z9L4_9BACT</name>
<dbReference type="Gene3D" id="2.60.220.30">
    <property type="match status" value="1"/>
</dbReference>
<evidence type="ECO:0000313" key="3">
    <source>
        <dbReference type="EMBL" id="WZN48946.1"/>
    </source>
</evidence>
<evidence type="ECO:0000313" key="4">
    <source>
        <dbReference type="Proteomes" id="UP001449657"/>
    </source>
</evidence>
<reference evidence="3 4" key="1">
    <citation type="submission" date="2024-03" db="EMBL/GenBank/DDBJ databases">
        <title>Chitinophaga caseinilytica sp. nov., a casein hydrolysing bacterium isolated from forest soil.</title>
        <authorList>
            <person name="Lee D.S."/>
            <person name="Han D.M."/>
            <person name="Baek J.H."/>
            <person name="Choi D.G."/>
            <person name="Jeon J.H."/>
            <person name="Jeon C.O."/>
        </authorList>
    </citation>
    <scope>NUCLEOTIDE SEQUENCE [LARGE SCALE GENOMIC DNA]</scope>
    <source>
        <strain evidence="3 4">KACC 19118</strain>
    </source>
</reference>
<feature type="signal peptide" evidence="1">
    <location>
        <begin position="1"/>
        <end position="21"/>
    </location>
</feature>
<feature type="domain" description="ZU5" evidence="2">
    <location>
        <begin position="45"/>
        <end position="171"/>
    </location>
</feature>
<evidence type="ECO:0000256" key="1">
    <source>
        <dbReference type="SAM" id="SignalP"/>
    </source>
</evidence>
<organism evidence="3 4">
    <name type="scientific">Chitinophaga caseinilytica</name>
    <dbReference type="NCBI Taxonomy" id="2267521"/>
    <lineage>
        <taxon>Bacteria</taxon>
        <taxon>Pseudomonadati</taxon>
        <taxon>Bacteroidota</taxon>
        <taxon>Chitinophagia</taxon>
        <taxon>Chitinophagales</taxon>
        <taxon>Chitinophagaceae</taxon>
        <taxon>Chitinophaga</taxon>
    </lineage>
</organism>
<gene>
    <name evidence="3" type="ORF">WJU22_12280</name>
</gene>
<protein>
    <recommendedName>
        <fullName evidence="2">ZU5 domain-containing protein</fullName>
    </recommendedName>
</protein>
<dbReference type="Proteomes" id="UP001449657">
    <property type="component" value="Chromosome"/>
</dbReference>
<evidence type="ECO:0000259" key="2">
    <source>
        <dbReference type="PROSITE" id="PS51145"/>
    </source>
</evidence>
<dbReference type="PROSITE" id="PS51145">
    <property type="entry name" value="ZU5"/>
    <property type="match status" value="1"/>
</dbReference>
<feature type="chain" id="PRO_5046252998" description="ZU5 domain-containing protein" evidence="1">
    <location>
        <begin position="22"/>
        <end position="437"/>
    </location>
</feature>
<proteinExistence type="predicted"/>
<sequence>MKLLPSILLCFAILATGCTKSGTKEEEPDNGEPPVVYAHGTPAGDLVKKTIGAAGGTLFSKDNTLKIEVPAGALAANTEISVQAVTNTLPGSPGPSYRLLPENIKFTKPVKLTFQYTDRHLDSTSADALYLAFQSADGVWQFMPNTNLNTTARTLSVETTHFSDWAPYALYWLRADPASVLVTKTSTVWIYTAIDKYKAHADSRPIAIRREQVLQNSGNIRNWKLSGAGTLTPDTRFAWYRAPAKVPTPNTVTVSVDIYNFIPPGVIPGRGATGKLIQFSKIKVVDEVYFSGTVNGTEIFCIDQHHKYIPGGGMNISGTIRENLGFSIVVDHVTKPVVKKHYEWFTPDKGGTATAVYCTFKAPVNVIGKTFYSKCDENGTVEEYMKSSGDLYIEEVENIGGIEYITGKLTGTFYPQIMCGPGAAQHFELYFRTKNMQ</sequence>
<dbReference type="InterPro" id="IPR000906">
    <property type="entry name" value="ZU5_dom"/>
</dbReference>
<dbReference type="PROSITE" id="PS51257">
    <property type="entry name" value="PROKAR_LIPOPROTEIN"/>
    <property type="match status" value="1"/>
</dbReference>
<dbReference type="EMBL" id="CP150096">
    <property type="protein sequence ID" value="WZN48946.1"/>
    <property type="molecule type" value="Genomic_DNA"/>
</dbReference>
<dbReference type="RefSeq" id="WP_341843522.1">
    <property type="nucleotide sequence ID" value="NZ_CP149792.1"/>
</dbReference>
<keyword evidence="4" id="KW-1185">Reference proteome</keyword>
<accession>A0ABZ2Z9L4</accession>
<keyword evidence="1" id="KW-0732">Signal</keyword>